<evidence type="ECO:0000313" key="1">
    <source>
        <dbReference type="EMBL" id="GLK65184.1"/>
    </source>
</evidence>
<evidence type="ECO:0000313" key="2">
    <source>
        <dbReference type="Proteomes" id="UP001143349"/>
    </source>
</evidence>
<reference evidence="1" key="2">
    <citation type="submission" date="2023-01" db="EMBL/GenBank/DDBJ databases">
        <authorList>
            <person name="Sun Q."/>
            <person name="Evtushenko L."/>
        </authorList>
    </citation>
    <scope>NUCLEOTIDE SEQUENCE</scope>
    <source>
        <strain evidence="1">VKM B-2222</strain>
    </source>
</reference>
<dbReference type="AlphaFoldDB" id="A0AAD3P0D7"/>
<dbReference type="InterPro" id="IPR029058">
    <property type="entry name" value="AB_hydrolase_fold"/>
</dbReference>
<evidence type="ECO:0008006" key="3">
    <source>
        <dbReference type="Google" id="ProtNLM"/>
    </source>
</evidence>
<keyword evidence="2" id="KW-1185">Reference proteome</keyword>
<comment type="caution">
    <text evidence="1">The sequence shown here is derived from an EMBL/GenBank/DDBJ whole genome shotgun (WGS) entry which is preliminary data.</text>
</comment>
<reference evidence="1" key="1">
    <citation type="journal article" date="2014" name="Int. J. Syst. Evol. Microbiol.">
        <title>Complete genome sequence of Corynebacterium casei LMG S-19264T (=DSM 44701T), isolated from a smear-ripened cheese.</title>
        <authorList>
            <consortium name="US DOE Joint Genome Institute (JGI-PGF)"/>
            <person name="Walter F."/>
            <person name="Albersmeier A."/>
            <person name="Kalinowski J."/>
            <person name="Ruckert C."/>
        </authorList>
    </citation>
    <scope>NUCLEOTIDE SEQUENCE</scope>
    <source>
        <strain evidence="1">VKM B-2222</strain>
    </source>
</reference>
<proteinExistence type="predicted"/>
<gene>
    <name evidence="1" type="ORF">GCM10017635_26580</name>
</gene>
<protein>
    <recommendedName>
        <fullName evidence="3">DUF2974 domain-containing protein</fullName>
    </recommendedName>
</protein>
<organism evidence="1 2">
    <name type="scientific">Paracoccus kondratievae</name>
    <dbReference type="NCBI Taxonomy" id="135740"/>
    <lineage>
        <taxon>Bacteria</taxon>
        <taxon>Pseudomonadati</taxon>
        <taxon>Pseudomonadota</taxon>
        <taxon>Alphaproteobacteria</taxon>
        <taxon>Rhodobacterales</taxon>
        <taxon>Paracoccaceae</taxon>
        <taxon>Paracoccus</taxon>
    </lineage>
</organism>
<dbReference type="Proteomes" id="UP001143349">
    <property type="component" value="Unassembled WGS sequence"/>
</dbReference>
<name>A0AAD3P0D7_9RHOB</name>
<sequence length="515" mass="56504">MPNNTPGPITKPARIPGNADWQPCLNKAAMLILDIYDYEDAELTPRLRQEKARLWDHWERGWFMDLPNGLFCRMYYPKLSGGLTPLDVCPPALVFRGSEMNNQDLDELAVHIELNCTITPTGVVDWFMEPTQFRPVIPTFSPTGRYPPATTRAQLRAAGLREQPLILPATGSVPVTLRLPGLTLGTAQINWTGSASLFYGQNGDWPTNISQALGERTPQYVDAAVAAHRAASEAMQQWNGRLMILGHSLGGGLASCAALAAKSRQPDLQIRCDTFNAAGLHAITARNAAQSSLSQAASAGIRSRQVAGDVLTSLQTRKLIPLVSDILRWGGVTLPPAIPTSSPSQGVSPGGTPGMMFTHWERAPEWGRLPVLFPLETQELVQSDFKQLSLIASAAEDALDFSTFVSNFITMLFQQLGDSNGRLRSWHMKDFYQAYDAARTQVISAGPIFTKAVSTAPPVPDTKYFSLGTSDYLRNQVEPFFNGLMHDAIGVTHIMKAAVDYHMWDACAYTFVLER</sequence>
<dbReference type="SUPFAM" id="SSF53474">
    <property type="entry name" value="alpha/beta-Hydrolases"/>
    <property type="match status" value="1"/>
</dbReference>
<dbReference type="EMBL" id="BSFH01000059">
    <property type="protein sequence ID" value="GLK65184.1"/>
    <property type="molecule type" value="Genomic_DNA"/>
</dbReference>
<accession>A0AAD3P0D7</accession>
<dbReference type="RefSeq" id="WP_271179997.1">
    <property type="nucleotide sequence ID" value="NZ_BSFH01000059.1"/>
</dbReference>
<dbReference type="Gene3D" id="3.40.50.1820">
    <property type="entry name" value="alpha/beta hydrolase"/>
    <property type="match status" value="1"/>
</dbReference>
<dbReference type="Pfam" id="PF26363">
    <property type="entry name" value="Phospholipase-like"/>
    <property type="match status" value="1"/>
</dbReference>